<dbReference type="GO" id="GO:0043200">
    <property type="term" value="P:response to amino acid"/>
    <property type="evidence" value="ECO:0007669"/>
    <property type="project" value="TreeGrafter"/>
</dbReference>
<sequence length="147" mass="16625">MDKFDKQILSILRVDARRTVSEIARDVSLSRSAVTARIRKLEQDKVILGYHADIAEAESDIGVTAYLALKFDTSACSQHCEAYAADIYTIDGVKWCHAISGETDMMLYVDVPNMARLNKIREHIQAYPELKQVITHTVLTEFFNTSK</sequence>
<dbReference type="RefSeq" id="WP_016961472.1">
    <property type="nucleotide sequence ID" value="NZ_AJWN02000041.1"/>
</dbReference>
<keyword evidence="3" id="KW-0804">Transcription</keyword>
<dbReference type="SUPFAM" id="SSF54909">
    <property type="entry name" value="Dimeric alpha+beta barrel"/>
    <property type="match status" value="1"/>
</dbReference>
<dbReference type="Pfam" id="PF01037">
    <property type="entry name" value="AsnC_trans_reg"/>
    <property type="match status" value="1"/>
</dbReference>
<dbReference type="Proteomes" id="UP000095039">
    <property type="component" value="Unassembled WGS sequence"/>
</dbReference>
<dbReference type="CDD" id="cd00090">
    <property type="entry name" value="HTH_ARSR"/>
    <property type="match status" value="1"/>
</dbReference>
<keyword evidence="1" id="KW-0805">Transcription regulation</keyword>
<dbReference type="GO" id="GO:0005829">
    <property type="term" value="C:cytosol"/>
    <property type="evidence" value="ECO:0007669"/>
    <property type="project" value="TreeGrafter"/>
</dbReference>
<name>A0A1E5C974_9GAMM</name>
<dbReference type="EMBL" id="AJWN02000041">
    <property type="protein sequence ID" value="OEE62078.1"/>
    <property type="molecule type" value="Genomic_DNA"/>
</dbReference>
<accession>A0A1E5C974</accession>
<dbReference type="PANTHER" id="PTHR30154">
    <property type="entry name" value="LEUCINE-RESPONSIVE REGULATORY PROTEIN"/>
    <property type="match status" value="1"/>
</dbReference>
<reference evidence="5 6" key="1">
    <citation type="journal article" date="2012" name="Science">
        <title>Ecological populations of bacteria act as socially cohesive units of antibiotic production and resistance.</title>
        <authorList>
            <person name="Cordero O.X."/>
            <person name="Wildschutte H."/>
            <person name="Kirkup B."/>
            <person name="Proehl S."/>
            <person name="Ngo L."/>
            <person name="Hussain F."/>
            <person name="Le Roux F."/>
            <person name="Mincer T."/>
            <person name="Polz M.F."/>
        </authorList>
    </citation>
    <scope>NUCLEOTIDE SEQUENCE [LARGE SCALE GENOMIC DNA]</scope>
    <source>
        <strain evidence="5 6">FF-454</strain>
    </source>
</reference>
<dbReference type="InterPro" id="IPR000485">
    <property type="entry name" value="AsnC-type_HTH_dom"/>
</dbReference>
<gene>
    <name evidence="5" type="ORF">A1OK_07815</name>
</gene>
<organism evidence="5 6">
    <name type="scientific">Enterovibrio norvegicus FF-454</name>
    <dbReference type="NCBI Taxonomy" id="1185651"/>
    <lineage>
        <taxon>Bacteria</taxon>
        <taxon>Pseudomonadati</taxon>
        <taxon>Pseudomonadota</taxon>
        <taxon>Gammaproteobacteria</taxon>
        <taxon>Vibrionales</taxon>
        <taxon>Vibrionaceae</taxon>
        <taxon>Enterovibrio</taxon>
    </lineage>
</organism>
<dbReference type="Gene3D" id="1.10.10.10">
    <property type="entry name" value="Winged helix-like DNA-binding domain superfamily/Winged helix DNA-binding domain"/>
    <property type="match status" value="1"/>
</dbReference>
<dbReference type="SMART" id="SM00344">
    <property type="entry name" value="HTH_ASNC"/>
    <property type="match status" value="1"/>
</dbReference>
<dbReference type="PRINTS" id="PR00033">
    <property type="entry name" value="HTHASNC"/>
</dbReference>
<protein>
    <submittedName>
        <fullName evidence="5">ArsR family transcriptional regulator</fullName>
    </submittedName>
</protein>
<comment type="caution">
    <text evidence="5">The sequence shown here is derived from an EMBL/GenBank/DDBJ whole genome shotgun (WGS) entry which is preliminary data.</text>
</comment>
<keyword evidence="2" id="KW-0238">DNA-binding</keyword>
<evidence type="ECO:0000313" key="5">
    <source>
        <dbReference type="EMBL" id="OEE62078.1"/>
    </source>
</evidence>
<dbReference type="SUPFAM" id="SSF46785">
    <property type="entry name" value="Winged helix' DNA-binding domain"/>
    <property type="match status" value="1"/>
</dbReference>
<evidence type="ECO:0000313" key="6">
    <source>
        <dbReference type="Proteomes" id="UP000095039"/>
    </source>
</evidence>
<dbReference type="PANTHER" id="PTHR30154:SF34">
    <property type="entry name" value="TRANSCRIPTIONAL REGULATOR AZLB"/>
    <property type="match status" value="1"/>
</dbReference>
<dbReference type="InterPro" id="IPR036388">
    <property type="entry name" value="WH-like_DNA-bd_sf"/>
</dbReference>
<dbReference type="InterPro" id="IPR019887">
    <property type="entry name" value="Tscrpt_reg_AsnC/Lrp_C"/>
</dbReference>
<evidence type="ECO:0000256" key="3">
    <source>
        <dbReference type="ARBA" id="ARBA00023163"/>
    </source>
</evidence>
<dbReference type="GO" id="GO:0043565">
    <property type="term" value="F:sequence-specific DNA binding"/>
    <property type="evidence" value="ECO:0007669"/>
    <property type="project" value="InterPro"/>
</dbReference>
<dbReference type="InterPro" id="IPR036390">
    <property type="entry name" value="WH_DNA-bd_sf"/>
</dbReference>
<evidence type="ECO:0000259" key="4">
    <source>
        <dbReference type="PROSITE" id="PS50956"/>
    </source>
</evidence>
<dbReference type="InterPro" id="IPR011008">
    <property type="entry name" value="Dimeric_a/b-barrel"/>
</dbReference>
<keyword evidence="6" id="KW-1185">Reference proteome</keyword>
<dbReference type="AlphaFoldDB" id="A0A1E5C974"/>
<dbReference type="PROSITE" id="PS50956">
    <property type="entry name" value="HTH_ASNC_2"/>
    <property type="match status" value="1"/>
</dbReference>
<proteinExistence type="predicted"/>
<dbReference type="GO" id="GO:0006355">
    <property type="term" value="P:regulation of DNA-templated transcription"/>
    <property type="evidence" value="ECO:0007669"/>
    <property type="project" value="UniProtKB-ARBA"/>
</dbReference>
<feature type="domain" description="HTH asnC-type" evidence="4">
    <location>
        <begin position="1"/>
        <end position="64"/>
    </location>
</feature>
<evidence type="ECO:0000256" key="2">
    <source>
        <dbReference type="ARBA" id="ARBA00023125"/>
    </source>
</evidence>
<dbReference type="Gene3D" id="3.30.70.920">
    <property type="match status" value="1"/>
</dbReference>
<evidence type="ECO:0000256" key="1">
    <source>
        <dbReference type="ARBA" id="ARBA00023015"/>
    </source>
</evidence>
<dbReference type="InterPro" id="IPR011991">
    <property type="entry name" value="ArsR-like_HTH"/>
</dbReference>
<dbReference type="InterPro" id="IPR019888">
    <property type="entry name" value="Tscrpt_reg_AsnC-like"/>
</dbReference>
<dbReference type="Pfam" id="PF13404">
    <property type="entry name" value="HTH_AsnC-type"/>
    <property type="match status" value="1"/>
</dbReference>